<gene>
    <name evidence="1" type="ORF">L596_022748</name>
</gene>
<protein>
    <recommendedName>
        <fullName evidence="3">BAR domain-containing protein</fullName>
    </recommendedName>
</protein>
<sequence length="75" mass="8718">MASMMRTKNQLKKEINRDRVNREFDRQTEVVTAEMRKMPTILARHAKIVKSYGEVLRAYHHNASSTFKVAGAQKI</sequence>
<reference evidence="1 2" key="1">
    <citation type="journal article" date="2015" name="Genome Biol.">
        <title>Comparative genomics of Steinernema reveals deeply conserved gene regulatory networks.</title>
        <authorList>
            <person name="Dillman A.R."/>
            <person name="Macchietto M."/>
            <person name="Porter C.F."/>
            <person name="Rogers A."/>
            <person name="Williams B."/>
            <person name="Antoshechkin I."/>
            <person name="Lee M.M."/>
            <person name="Goodwin Z."/>
            <person name="Lu X."/>
            <person name="Lewis E.E."/>
            <person name="Goodrich-Blair H."/>
            <person name="Stock S.P."/>
            <person name="Adams B.J."/>
            <person name="Sternberg P.W."/>
            <person name="Mortazavi A."/>
        </authorList>
    </citation>
    <scope>NUCLEOTIDE SEQUENCE [LARGE SCALE GENOMIC DNA]</scope>
    <source>
        <strain evidence="1 2">ALL</strain>
    </source>
</reference>
<proteinExistence type="predicted"/>
<dbReference type="EMBL" id="AZBU02000007">
    <property type="protein sequence ID" value="TKR70768.1"/>
    <property type="molecule type" value="Genomic_DNA"/>
</dbReference>
<keyword evidence="2" id="KW-1185">Reference proteome</keyword>
<evidence type="ECO:0000313" key="2">
    <source>
        <dbReference type="Proteomes" id="UP000298663"/>
    </source>
</evidence>
<reference evidence="1 2" key="2">
    <citation type="journal article" date="2019" name="G3 (Bethesda)">
        <title>Hybrid Assembly of the Genome of the Entomopathogenic Nematode Steinernema carpocapsae Identifies the X-Chromosome.</title>
        <authorList>
            <person name="Serra L."/>
            <person name="Macchietto M."/>
            <person name="Macias-Munoz A."/>
            <person name="McGill C.J."/>
            <person name="Rodriguez I.M."/>
            <person name="Rodriguez B."/>
            <person name="Murad R."/>
            <person name="Mortazavi A."/>
        </authorList>
    </citation>
    <scope>NUCLEOTIDE SEQUENCE [LARGE SCALE GENOMIC DNA]</scope>
    <source>
        <strain evidence="1 2">ALL</strain>
    </source>
</reference>
<accession>A0A4U5MMP6</accession>
<dbReference type="AlphaFoldDB" id="A0A4U5MMP6"/>
<name>A0A4U5MMP6_STECR</name>
<dbReference type="Proteomes" id="UP000298663">
    <property type="component" value="Unassembled WGS sequence"/>
</dbReference>
<comment type="caution">
    <text evidence="1">The sequence shown here is derived from an EMBL/GenBank/DDBJ whole genome shotgun (WGS) entry which is preliminary data.</text>
</comment>
<evidence type="ECO:0008006" key="3">
    <source>
        <dbReference type="Google" id="ProtNLM"/>
    </source>
</evidence>
<evidence type="ECO:0000313" key="1">
    <source>
        <dbReference type="EMBL" id="TKR70768.1"/>
    </source>
</evidence>
<organism evidence="1 2">
    <name type="scientific">Steinernema carpocapsae</name>
    <name type="common">Entomopathogenic nematode</name>
    <dbReference type="NCBI Taxonomy" id="34508"/>
    <lineage>
        <taxon>Eukaryota</taxon>
        <taxon>Metazoa</taxon>
        <taxon>Ecdysozoa</taxon>
        <taxon>Nematoda</taxon>
        <taxon>Chromadorea</taxon>
        <taxon>Rhabditida</taxon>
        <taxon>Tylenchina</taxon>
        <taxon>Panagrolaimomorpha</taxon>
        <taxon>Strongyloidoidea</taxon>
        <taxon>Steinernematidae</taxon>
        <taxon>Steinernema</taxon>
    </lineage>
</organism>